<reference evidence="7 8" key="1">
    <citation type="submission" date="2018-08" db="EMBL/GenBank/DDBJ databases">
        <title>A genome reference for cultivated species of the human gut microbiota.</title>
        <authorList>
            <person name="Zou Y."/>
            <person name="Xue W."/>
            <person name="Luo G."/>
        </authorList>
    </citation>
    <scope>NUCLEOTIDE SEQUENCE [LARGE SCALE GENOMIC DNA]</scope>
    <source>
        <strain evidence="2 7">AF19-16AC</strain>
        <strain evidence="6 10">AF33-12</strain>
        <strain evidence="5 9">AM12-54</strain>
        <strain evidence="4 8">AM21-18</strain>
        <strain evidence="3 11">AM22-7AC</strain>
    </source>
</reference>
<dbReference type="Pfam" id="PF01381">
    <property type="entry name" value="HTH_3"/>
    <property type="match status" value="2"/>
</dbReference>
<organism evidence="3 11">
    <name type="scientific">Mediterraneibacter gnavus</name>
    <name type="common">Ruminococcus gnavus</name>
    <dbReference type="NCBI Taxonomy" id="33038"/>
    <lineage>
        <taxon>Bacteria</taxon>
        <taxon>Bacillati</taxon>
        <taxon>Bacillota</taxon>
        <taxon>Clostridia</taxon>
        <taxon>Lachnospirales</taxon>
        <taxon>Lachnospiraceae</taxon>
        <taxon>Mediterraneibacter</taxon>
    </lineage>
</organism>
<proteinExistence type="predicted"/>
<dbReference type="InterPro" id="IPR010982">
    <property type="entry name" value="Lambda_DNA-bd_dom_sf"/>
</dbReference>
<dbReference type="EMBL" id="QRIA01000009">
    <property type="protein sequence ID" value="RHG19044.1"/>
    <property type="molecule type" value="Genomic_DNA"/>
</dbReference>
<evidence type="ECO:0000313" key="3">
    <source>
        <dbReference type="EMBL" id="RHG19044.1"/>
    </source>
</evidence>
<evidence type="ECO:0000313" key="6">
    <source>
        <dbReference type="EMBL" id="RHM80986.1"/>
    </source>
</evidence>
<dbReference type="CDD" id="cd00093">
    <property type="entry name" value="HTH_XRE"/>
    <property type="match status" value="2"/>
</dbReference>
<dbReference type="PROSITE" id="PS50943">
    <property type="entry name" value="HTH_CROC1"/>
    <property type="match status" value="2"/>
</dbReference>
<evidence type="ECO:0000313" key="8">
    <source>
        <dbReference type="Proteomes" id="UP000283981"/>
    </source>
</evidence>
<dbReference type="InterPro" id="IPR053163">
    <property type="entry name" value="HTH-type_regulator_Rgg"/>
</dbReference>
<dbReference type="EMBL" id="QRWQ01000011">
    <property type="protein sequence ID" value="RGT37577.1"/>
    <property type="molecule type" value="Genomic_DNA"/>
</dbReference>
<dbReference type="EMBL" id="QRQE01000003">
    <property type="protein sequence ID" value="RHM80986.1"/>
    <property type="molecule type" value="Genomic_DNA"/>
</dbReference>
<dbReference type="PANTHER" id="PTHR37038">
    <property type="entry name" value="TRANSCRIPTIONAL REGULATOR-RELATED"/>
    <property type="match status" value="1"/>
</dbReference>
<accession>A0A2N5NIX4</accession>
<evidence type="ECO:0000313" key="7">
    <source>
        <dbReference type="Proteomes" id="UP000283834"/>
    </source>
</evidence>
<dbReference type="SUPFAM" id="SSF47413">
    <property type="entry name" value="lambda repressor-like DNA-binding domains"/>
    <property type="match status" value="2"/>
</dbReference>
<feature type="domain" description="HTH cro/C1-type" evidence="1">
    <location>
        <begin position="302"/>
        <end position="355"/>
    </location>
</feature>
<dbReference type="InterPro" id="IPR001387">
    <property type="entry name" value="Cro/C1-type_HTH"/>
</dbReference>
<dbReference type="AlphaFoldDB" id="A0A2N5NIX4"/>
<feature type="domain" description="HTH cro/C1-type" evidence="1">
    <location>
        <begin position="9"/>
        <end position="62"/>
    </location>
</feature>
<dbReference type="Proteomes" id="UP000283981">
    <property type="component" value="Unassembled WGS sequence"/>
</dbReference>
<dbReference type="GO" id="GO:0003677">
    <property type="term" value="F:DNA binding"/>
    <property type="evidence" value="ECO:0007669"/>
    <property type="project" value="InterPro"/>
</dbReference>
<dbReference type="SMART" id="SM00530">
    <property type="entry name" value="HTH_XRE"/>
    <property type="match status" value="2"/>
</dbReference>
<dbReference type="Proteomes" id="UP000285697">
    <property type="component" value="Unassembled WGS sequence"/>
</dbReference>
<dbReference type="Proteomes" id="UP000283992">
    <property type="component" value="Unassembled WGS sequence"/>
</dbReference>
<protein>
    <submittedName>
        <fullName evidence="3">XRE family transcriptional regulator</fullName>
    </submittedName>
</protein>
<sequence>MENMFSGFLRKEREKRGISQERLCRGVCAVSALSRYENGERIPDRLLMNTLIERLGKSSDKLVTMISCQEYAYFEWKSKVKETLRKKNIALVQELILRKEARDASVNLVLQEQFYQYIQEIVNGKEGEISSLEEAIRLTNPDFTGRIAAEGLFSIQELELLLLYAQRQMETRAGQGAKLLEDVLSYIQEHMTDIQAKNQIFPRAVCLYCRYVTGEANAQKRYLLCREAFENSRKDQRFEYTVELLGYMRKDAICLGKEFEAVSYQVWKKILEAMYQEYGVEIPQAEWGIEIPQNLFLIPEILLSARVEQGASQEEISEGICTPETYSRIETGKRSPSLKNLEALKSRLKIRSGYYMGEVWTEDFAVLELVQELRAAVSASNLKAWEMCQQRLEEKLDLSKKINRQYTEGYRTCLEYQKGKFLEDEWIRRHRKTLSYTRKEPMEQRMFCEERAHVFTNTETILLQQIALAEKIRGEKEKAVEIWELLLKDYGRSRIRMENHFKEVMLIWSNLANTLPDVGKTKEGIALADQGIRMVLEKGQGPLNMLFANRIYAMKEAGQDVRKEQFEQAYALSEMFGDLELQNSLKYYIQKNWPSKEKIH</sequence>
<evidence type="ECO:0000313" key="4">
    <source>
        <dbReference type="EMBL" id="RHG82354.1"/>
    </source>
</evidence>
<dbReference type="EMBL" id="QRIS01000022">
    <property type="protein sequence ID" value="RHG82354.1"/>
    <property type="molecule type" value="Genomic_DNA"/>
</dbReference>
<evidence type="ECO:0000259" key="1">
    <source>
        <dbReference type="PROSITE" id="PS50943"/>
    </source>
</evidence>
<dbReference type="Proteomes" id="UP000283834">
    <property type="component" value="Unassembled WGS sequence"/>
</dbReference>
<name>A0A2N5NIX4_MEDGN</name>
<evidence type="ECO:0000313" key="9">
    <source>
        <dbReference type="Proteomes" id="UP000283992"/>
    </source>
</evidence>
<evidence type="ECO:0000313" key="11">
    <source>
        <dbReference type="Proteomes" id="UP000285697"/>
    </source>
</evidence>
<evidence type="ECO:0000313" key="5">
    <source>
        <dbReference type="EMBL" id="RHJ15304.1"/>
    </source>
</evidence>
<gene>
    <name evidence="5" type="ORF">DW142_03570</name>
    <name evidence="4" type="ORF">DW243_12385</name>
    <name evidence="3" type="ORF">DW270_08645</name>
    <name evidence="2" type="ORF">DWX36_11670</name>
    <name evidence="6" type="ORF">DWZ50_01800</name>
</gene>
<evidence type="ECO:0000313" key="2">
    <source>
        <dbReference type="EMBL" id="RGT37577.1"/>
    </source>
</evidence>
<dbReference type="EMBL" id="QRLN01000003">
    <property type="protein sequence ID" value="RHJ15304.1"/>
    <property type="molecule type" value="Genomic_DNA"/>
</dbReference>
<dbReference type="RefSeq" id="WP_082418398.1">
    <property type="nucleotide sequence ID" value="NZ_AP031446.1"/>
</dbReference>
<evidence type="ECO:0000313" key="10">
    <source>
        <dbReference type="Proteomes" id="UP000285610"/>
    </source>
</evidence>
<dbReference type="Gene3D" id="1.25.40.10">
    <property type="entry name" value="Tetratricopeptide repeat domain"/>
    <property type="match status" value="2"/>
</dbReference>
<dbReference type="InterPro" id="IPR011990">
    <property type="entry name" value="TPR-like_helical_dom_sf"/>
</dbReference>
<dbReference type="Proteomes" id="UP000285610">
    <property type="component" value="Unassembled WGS sequence"/>
</dbReference>
<comment type="caution">
    <text evidence="3">The sequence shown here is derived from an EMBL/GenBank/DDBJ whole genome shotgun (WGS) entry which is preliminary data.</text>
</comment>